<organism evidence="1 2">
    <name type="scientific">Solanum commersonii</name>
    <name type="common">Commerson's wild potato</name>
    <name type="synonym">Commerson's nightshade</name>
    <dbReference type="NCBI Taxonomy" id="4109"/>
    <lineage>
        <taxon>Eukaryota</taxon>
        <taxon>Viridiplantae</taxon>
        <taxon>Streptophyta</taxon>
        <taxon>Embryophyta</taxon>
        <taxon>Tracheophyta</taxon>
        <taxon>Spermatophyta</taxon>
        <taxon>Magnoliopsida</taxon>
        <taxon>eudicotyledons</taxon>
        <taxon>Gunneridae</taxon>
        <taxon>Pentapetalae</taxon>
        <taxon>asterids</taxon>
        <taxon>lamiids</taxon>
        <taxon>Solanales</taxon>
        <taxon>Solanaceae</taxon>
        <taxon>Solanoideae</taxon>
        <taxon>Solaneae</taxon>
        <taxon>Solanum</taxon>
    </lineage>
</organism>
<dbReference type="Proteomes" id="UP000824120">
    <property type="component" value="Chromosome 6"/>
</dbReference>
<evidence type="ECO:0000313" key="2">
    <source>
        <dbReference type="Proteomes" id="UP000824120"/>
    </source>
</evidence>
<proteinExistence type="predicted"/>
<comment type="caution">
    <text evidence="1">The sequence shown here is derived from an EMBL/GenBank/DDBJ whole genome shotgun (WGS) entry which is preliminary data.</text>
</comment>
<sequence>MDSMKHSIGVEGASTYSTRFLVYHQARRTQLGMDLKAGGIIQHSESLGVAQALTGSLPTSFPNYLVLGVSRSSEGTPQIDVVLGVAGAPKRRVRLPCPNKVVNHMRFVEHVCLETYGDNAFHFEVSISSAWDIFLFDTIAVASQVLGGFEVGCSADDRQSSGQTSYGDHSGTLGVGSNILPVGSLQSVVINDG</sequence>
<name>A0A9J5YLR0_SOLCO</name>
<protein>
    <submittedName>
        <fullName evidence="1">Uncharacterized protein</fullName>
    </submittedName>
</protein>
<dbReference type="EMBL" id="JACXVP010000006">
    <property type="protein sequence ID" value="KAG5600076.1"/>
    <property type="molecule type" value="Genomic_DNA"/>
</dbReference>
<evidence type="ECO:0000313" key="1">
    <source>
        <dbReference type="EMBL" id="KAG5600076.1"/>
    </source>
</evidence>
<accession>A0A9J5YLR0</accession>
<dbReference type="AlphaFoldDB" id="A0A9J5YLR0"/>
<gene>
    <name evidence="1" type="ORF">H5410_031446</name>
</gene>
<reference evidence="1 2" key="1">
    <citation type="submission" date="2020-09" db="EMBL/GenBank/DDBJ databases">
        <title>De no assembly of potato wild relative species, Solanum commersonii.</title>
        <authorList>
            <person name="Cho K."/>
        </authorList>
    </citation>
    <scope>NUCLEOTIDE SEQUENCE [LARGE SCALE GENOMIC DNA]</scope>
    <source>
        <strain evidence="1">LZ3.2</strain>
        <tissue evidence="1">Leaf</tissue>
    </source>
</reference>
<keyword evidence="2" id="KW-1185">Reference proteome</keyword>